<dbReference type="SUPFAM" id="SSF48452">
    <property type="entry name" value="TPR-like"/>
    <property type="match status" value="2"/>
</dbReference>
<keyword evidence="2" id="KW-0963">Cytoplasm</keyword>
<keyword evidence="8" id="KW-0732">Signal</keyword>
<dbReference type="PROSITE" id="PS50005">
    <property type="entry name" value="TPR"/>
    <property type="match status" value="1"/>
</dbReference>
<comment type="similarity">
    <text evidence="5">Belongs to the Rap family.</text>
</comment>
<dbReference type="OrthoDB" id="1523128at2"/>
<gene>
    <name evidence="9" type="ORF">NH26_23940</name>
</gene>
<comment type="caution">
    <text evidence="9">The sequence shown here is derived from an EMBL/GenBank/DDBJ whole genome shotgun (WGS) entry which is preliminary data.</text>
</comment>
<protein>
    <submittedName>
        <fullName evidence="9">Uncharacterized protein</fullName>
    </submittedName>
</protein>
<evidence type="ECO:0000256" key="4">
    <source>
        <dbReference type="ARBA" id="ARBA00022803"/>
    </source>
</evidence>
<feature type="repeat" description="TPR" evidence="6">
    <location>
        <begin position="160"/>
        <end position="193"/>
    </location>
</feature>
<dbReference type="PANTHER" id="PTHR46630">
    <property type="entry name" value="TETRATRICOPEPTIDE REPEAT PROTEIN 29"/>
    <property type="match status" value="1"/>
</dbReference>
<keyword evidence="7" id="KW-0812">Transmembrane</keyword>
<keyword evidence="10" id="KW-1185">Reference proteome</keyword>
<feature type="signal peptide" evidence="8">
    <location>
        <begin position="1"/>
        <end position="19"/>
    </location>
</feature>
<organism evidence="9 10">
    <name type="scientific">Flammeovirga pacifica</name>
    <dbReference type="NCBI Taxonomy" id="915059"/>
    <lineage>
        <taxon>Bacteria</taxon>
        <taxon>Pseudomonadati</taxon>
        <taxon>Bacteroidota</taxon>
        <taxon>Cytophagia</taxon>
        <taxon>Cytophagales</taxon>
        <taxon>Flammeovirgaceae</taxon>
        <taxon>Flammeovirga</taxon>
    </lineage>
</organism>
<evidence type="ECO:0000256" key="8">
    <source>
        <dbReference type="SAM" id="SignalP"/>
    </source>
</evidence>
<dbReference type="SMART" id="SM00028">
    <property type="entry name" value="TPR"/>
    <property type="match status" value="5"/>
</dbReference>
<dbReference type="InterPro" id="IPR016032">
    <property type="entry name" value="Sig_transdc_resp-reg_C-effctor"/>
</dbReference>
<evidence type="ECO:0000256" key="6">
    <source>
        <dbReference type="PROSITE-ProRule" id="PRU00339"/>
    </source>
</evidence>
<keyword evidence="7" id="KW-1133">Transmembrane helix</keyword>
<feature type="chain" id="PRO_5010298623" evidence="8">
    <location>
        <begin position="20"/>
        <end position="554"/>
    </location>
</feature>
<dbReference type="STRING" id="915059.NH26_23940"/>
<dbReference type="GO" id="GO:0006355">
    <property type="term" value="P:regulation of DNA-templated transcription"/>
    <property type="evidence" value="ECO:0007669"/>
    <property type="project" value="InterPro"/>
</dbReference>
<comment type="subcellular location">
    <subcellularLocation>
        <location evidence="1">Cytoplasm</location>
    </subcellularLocation>
</comment>
<dbReference type="PANTHER" id="PTHR46630:SF1">
    <property type="entry name" value="TETRATRICOPEPTIDE REPEAT PROTEIN 29"/>
    <property type="match status" value="1"/>
</dbReference>
<dbReference type="InterPro" id="IPR019734">
    <property type="entry name" value="TPR_rpt"/>
</dbReference>
<dbReference type="SUPFAM" id="SSF46894">
    <property type="entry name" value="C-terminal effector domain of the bipartite response regulators"/>
    <property type="match status" value="1"/>
</dbReference>
<proteinExistence type="inferred from homology"/>
<evidence type="ECO:0000256" key="3">
    <source>
        <dbReference type="ARBA" id="ARBA00022737"/>
    </source>
</evidence>
<keyword evidence="3" id="KW-0677">Repeat</keyword>
<feature type="transmembrane region" description="Helical" evidence="7">
    <location>
        <begin position="349"/>
        <end position="370"/>
    </location>
</feature>
<dbReference type="GO" id="GO:0005737">
    <property type="term" value="C:cytoplasm"/>
    <property type="evidence" value="ECO:0007669"/>
    <property type="project" value="UniProtKB-SubCell"/>
</dbReference>
<sequence>MKSLLASIILLLISNHIFAQNIDQLHKELSLSVDPDKRVIILKKLAEEYVNHDLDVALDYINEGIVLCEKEDHPLLYGEFQHLLGNVYLTKGFLINAKDAYQTAKKIFTDNNADNRLTKTKINLSILYQKEEKFSKSEKLYQEIIKDLKENDAMGATYLPTVYLNLGSLYDNMESPEKAIQSFYTCLKYCKDSTFNKVRGKTLHNIGNQYIKLGRLKDARYSIEEALKIKKEINDQEGIVTSLNILGNIYRLEHRLNEALPFYMEALAIADDLNSPILLQYTYHNLYILYEEKGDFKTAISYLIEFKNHSDHILKEGFENNLKQFQKESQLQQEGIELQNEKELQQATIIVLSVLLLLALILGILFLRFLKLKLKHEKILVKQMRSDIELTKSNQEKIRLQNEKLQNDISFRDRELTTNIMHLMQKYELINSVSEDLLKLYDNVDTPTKKSLRSIVFNLQSDNQSDVWKELEIRFEQVNQEFYDKLNEHYPNLSPNEKKLCAYLYLNLSTKDISSITNQSTKSIEVARVRLRKKLNLTNTDTDYQTFFRGMLDK</sequence>
<name>A0A1S1YUE8_FLAPC</name>
<dbReference type="GO" id="GO:0003677">
    <property type="term" value="F:DNA binding"/>
    <property type="evidence" value="ECO:0007669"/>
    <property type="project" value="InterPro"/>
</dbReference>
<evidence type="ECO:0000256" key="2">
    <source>
        <dbReference type="ARBA" id="ARBA00022490"/>
    </source>
</evidence>
<dbReference type="Pfam" id="PF13424">
    <property type="entry name" value="TPR_12"/>
    <property type="match status" value="1"/>
</dbReference>
<reference evidence="9 10" key="1">
    <citation type="journal article" date="2012" name="Int. J. Syst. Evol. Microbiol.">
        <title>Flammeovirga pacifica sp. nov., isolated from deep-sea sediment.</title>
        <authorList>
            <person name="Xu H."/>
            <person name="Fu Y."/>
            <person name="Yang N."/>
            <person name="Ding Z."/>
            <person name="Lai Q."/>
            <person name="Zeng R."/>
        </authorList>
    </citation>
    <scope>NUCLEOTIDE SEQUENCE [LARGE SCALE GENOMIC DNA]</scope>
    <source>
        <strain evidence="10">DSM 24597 / LMG 26175 / WPAGA1</strain>
    </source>
</reference>
<keyword evidence="4 6" id="KW-0802">TPR repeat</keyword>
<evidence type="ECO:0000313" key="9">
    <source>
        <dbReference type="EMBL" id="OHX64626.1"/>
    </source>
</evidence>
<dbReference type="Pfam" id="PF13181">
    <property type="entry name" value="TPR_8"/>
    <property type="match status" value="1"/>
</dbReference>
<evidence type="ECO:0000256" key="7">
    <source>
        <dbReference type="SAM" id="Phobius"/>
    </source>
</evidence>
<keyword evidence="7" id="KW-0472">Membrane</keyword>
<dbReference type="InterPro" id="IPR051476">
    <property type="entry name" value="Bac_ResReg_Asp_Phosphatase"/>
</dbReference>
<evidence type="ECO:0000256" key="1">
    <source>
        <dbReference type="ARBA" id="ARBA00004496"/>
    </source>
</evidence>
<dbReference type="EMBL" id="JRYR02000002">
    <property type="protein sequence ID" value="OHX64626.1"/>
    <property type="molecule type" value="Genomic_DNA"/>
</dbReference>
<dbReference type="AlphaFoldDB" id="A0A1S1YUE8"/>
<dbReference type="Proteomes" id="UP000179797">
    <property type="component" value="Unassembled WGS sequence"/>
</dbReference>
<dbReference type="RefSeq" id="WP_044217206.1">
    <property type="nucleotide sequence ID" value="NZ_JRYR02000002.1"/>
</dbReference>
<accession>A0A1S1YUE8</accession>
<dbReference type="Gene3D" id="1.25.40.10">
    <property type="entry name" value="Tetratricopeptide repeat domain"/>
    <property type="match status" value="1"/>
</dbReference>
<evidence type="ECO:0000313" key="10">
    <source>
        <dbReference type="Proteomes" id="UP000179797"/>
    </source>
</evidence>
<evidence type="ECO:0000256" key="5">
    <source>
        <dbReference type="ARBA" id="ARBA00038253"/>
    </source>
</evidence>
<dbReference type="InterPro" id="IPR011990">
    <property type="entry name" value="TPR-like_helical_dom_sf"/>
</dbReference>